<reference evidence="2" key="1">
    <citation type="submission" date="2023-05" db="EMBL/GenBank/DDBJ databases">
        <title>Nepenthes gracilis genome sequencing.</title>
        <authorList>
            <person name="Fukushima K."/>
        </authorList>
    </citation>
    <scope>NUCLEOTIDE SEQUENCE</scope>
    <source>
        <strain evidence="2">SING2019-196</strain>
    </source>
</reference>
<comment type="caution">
    <text evidence="2">The sequence shown here is derived from an EMBL/GenBank/DDBJ whole genome shotgun (WGS) entry which is preliminary data.</text>
</comment>
<dbReference type="Proteomes" id="UP001279734">
    <property type="component" value="Unassembled WGS sequence"/>
</dbReference>
<evidence type="ECO:0000313" key="3">
    <source>
        <dbReference type="Proteomes" id="UP001279734"/>
    </source>
</evidence>
<keyword evidence="3" id="KW-1185">Reference proteome</keyword>
<feature type="region of interest" description="Disordered" evidence="1">
    <location>
        <begin position="1"/>
        <end position="22"/>
    </location>
</feature>
<accession>A0AAD3SIT2</accession>
<evidence type="ECO:0000256" key="1">
    <source>
        <dbReference type="SAM" id="MobiDB-lite"/>
    </source>
</evidence>
<protein>
    <submittedName>
        <fullName evidence="2">Uncharacterized protein</fullName>
    </submittedName>
</protein>
<evidence type="ECO:0000313" key="2">
    <source>
        <dbReference type="EMBL" id="GMH11496.1"/>
    </source>
</evidence>
<proteinExistence type="predicted"/>
<dbReference type="EMBL" id="BSYO01000011">
    <property type="protein sequence ID" value="GMH11496.1"/>
    <property type="molecule type" value="Genomic_DNA"/>
</dbReference>
<organism evidence="2 3">
    <name type="scientific">Nepenthes gracilis</name>
    <name type="common">Slender pitcher plant</name>
    <dbReference type="NCBI Taxonomy" id="150966"/>
    <lineage>
        <taxon>Eukaryota</taxon>
        <taxon>Viridiplantae</taxon>
        <taxon>Streptophyta</taxon>
        <taxon>Embryophyta</taxon>
        <taxon>Tracheophyta</taxon>
        <taxon>Spermatophyta</taxon>
        <taxon>Magnoliopsida</taxon>
        <taxon>eudicotyledons</taxon>
        <taxon>Gunneridae</taxon>
        <taxon>Pentapetalae</taxon>
        <taxon>Caryophyllales</taxon>
        <taxon>Nepenthaceae</taxon>
        <taxon>Nepenthes</taxon>
    </lineage>
</organism>
<feature type="compositionally biased region" description="Low complexity" evidence="1">
    <location>
        <begin position="1"/>
        <end position="21"/>
    </location>
</feature>
<name>A0AAD3SIT2_NEPGR</name>
<gene>
    <name evidence="2" type="ORF">Nepgr_013337</name>
</gene>
<sequence length="107" mass="11624">MEPSFSSLESASSSSSALSKSRTVLEIDCTRGTAKSDECTGGLLRIRDKVEVFRVGNVVHRSPFKNGKSSIQEVLHSSLKNQLTSIVGRVRRGREELAELQACIGSE</sequence>
<dbReference type="AlphaFoldDB" id="A0AAD3SIT2"/>